<dbReference type="PANTHER" id="PTHR42648:SF31">
    <property type="entry name" value="RNA-DIRECTED DNA POLYMERASE"/>
    <property type="match status" value="1"/>
</dbReference>
<dbReference type="InterPro" id="IPR039537">
    <property type="entry name" value="Retrotran_Ty1/copia-like"/>
</dbReference>
<dbReference type="AlphaFoldDB" id="A0A6L2JQV6"/>
<dbReference type="EMBL" id="BKCJ010001115">
    <property type="protein sequence ID" value="GEU38957.1"/>
    <property type="molecule type" value="Genomic_DNA"/>
</dbReference>
<dbReference type="InterPro" id="IPR057670">
    <property type="entry name" value="SH3_retrovirus"/>
</dbReference>
<evidence type="ECO:0000256" key="1">
    <source>
        <dbReference type="ARBA" id="ARBA00022723"/>
    </source>
</evidence>
<dbReference type="InterPro" id="IPR013103">
    <property type="entry name" value="RVT_2"/>
</dbReference>
<sequence>MNNNRQSGSSGLVCENCSFSGHTIDRCFKIIGYPVDFGKKKFGNQNQKNKGVSNNNSIGSSLFSSFLDEQMATLLSLIKDNKIRKNVQANMAGANQHMTYTDKNLDNVLDISHLKIKAGHPNGTEAFIFKIGNLRLSNGLTLYDVMVIPEYCVTLIFVHKMAKENMTFVVFNKSKCYFVNQDLNLKNVLRTGDQCEGLYYYNEQGTGKSLNFDKSEKDLCCEICQRAKKTREPFPLSDHVSSSLREFVHLDLWGLPSSLLNGKSPYEMIYKKCHSLSHLRVFWCLCFATLVNSSDQFGNRSEKCVMIGYSSVKKGYRSSRQSVFLKNYNDFFVESKVKYGIEKYVGYSKLNSDNYCFITQLNKNFEPKFFSEASKYPHWIDAMNQEMNALLRNGTWEFVDRPKDRKSIGSKWIYKIKFQSSGEIDRFKARLSWHIFQLDVNNAFLYGDLDEVFLKSKFMIKDLGKLKYFLGIEVVDAEKGICLNQRKYVLDLLSEYGMLACKPVDTPLLSKLVISNEATESDPVLENITDYEKLMGKLIYLTNTRPDISYVVHCLS</sequence>
<dbReference type="Pfam" id="PF25597">
    <property type="entry name" value="SH3_retrovirus"/>
    <property type="match status" value="1"/>
</dbReference>
<keyword evidence="1" id="KW-0479">Metal-binding</keyword>
<proteinExistence type="predicted"/>
<evidence type="ECO:0000313" key="5">
    <source>
        <dbReference type="EMBL" id="GEU38957.1"/>
    </source>
</evidence>
<feature type="domain" description="Retroviral polymerase SH3-like" evidence="4">
    <location>
        <begin position="284"/>
        <end position="317"/>
    </location>
</feature>
<evidence type="ECO:0000259" key="3">
    <source>
        <dbReference type="Pfam" id="PF07727"/>
    </source>
</evidence>
<comment type="caution">
    <text evidence="5">The sequence shown here is derived from an EMBL/GenBank/DDBJ whole genome shotgun (WGS) entry which is preliminary data.</text>
</comment>
<dbReference type="Pfam" id="PF07727">
    <property type="entry name" value="RVT_2"/>
    <property type="match status" value="1"/>
</dbReference>
<gene>
    <name evidence="5" type="ORF">Tci_010935</name>
</gene>
<keyword evidence="2" id="KW-0378">Hydrolase</keyword>
<name>A0A6L2JQV6_TANCI</name>
<reference evidence="5" key="1">
    <citation type="journal article" date="2019" name="Sci. Rep.">
        <title>Draft genome of Tanacetum cinerariifolium, the natural source of mosquito coil.</title>
        <authorList>
            <person name="Yamashiro T."/>
            <person name="Shiraishi A."/>
            <person name="Satake H."/>
            <person name="Nakayama K."/>
        </authorList>
    </citation>
    <scope>NUCLEOTIDE SEQUENCE</scope>
</reference>
<accession>A0A6L2JQV6</accession>
<organism evidence="5">
    <name type="scientific">Tanacetum cinerariifolium</name>
    <name type="common">Dalmatian daisy</name>
    <name type="synonym">Chrysanthemum cinerariifolium</name>
    <dbReference type="NCBI Taxonomy" id="118510"/>
    <lineage>
        <taxon>Eukaryota</taxon>
        <taxon>Viridiplantae</taxon>
        <taxon>Streptophyta</taxon>
        <taxon>Embryophyta</taxon>
        <taxon>Tracheophyta</taxon>
        <taxon>Spermatophyta</taxon>
        <taxon>Magnoliopsida</taxon>
        <taxon>eudicotyledons</taxon>
        <taxon>Gunneridae</taxon>
        <taxon>Pentapetalae</taxon>
        <taxon>asterids</taxon>
        <taxon>campanulids</taxon>
        <taxon>Asterales</taxon>
        <taxon>Asteraceae</taxon>
        <taxon>Asteroideae</taxon>
        <taxon>Anthemideae</taxon>
        <taxon>Anthemidinae</taxon>
        <taxon>Tanacetum</taxon>
    </lineage>
</organism>
<evidence type="ECO:0000259" key="4">
    <source>
        <dbReference type="Pfam" id="PF25597"/>
    </source>
</evidence>
<dbReference type="GO" id="GO:0046872">
    <property type="term" value="F:metal ion binding"/>
    <property type="evidence" value="ECO:0007669"/>
    <property type="project" value="UniProtKB-KW"/>
</dbReference>
<dbReference type="GO" id="GO:0016787">
    <property type="term" value="F:hydrolase activity"/>
    <property type="evidence" value="ECO:0007669"/>
    <property type="project" value="UniProtKB-KW"/>
</dbReference>
<dbReference type="PANTHER" id="PTHR42648">
    <property type="entry name" value="TRANSPOSASE, PUTATIVE-RELATED"/>
    <property type="match status" value="1"/>
</dbReference>
<protein>
    <recommendedName>
        <fullName evidence="6">Reverse transcriptase Ty1/copia-type domain-containing protein</fullName>
    </recommendedName>
</protein>
<feature type="domain" description="Reverse transcriptase Ty1/copia-type" evidence="3">
    <location>
        <begin position="454"/>
        <end position="509"/>
    </location>
</feature>
<evidence type="ECO:0000256" key="2">
    <source>
        <dbReference type="ARBA" id="ARBA00022801"/>
    </source>
</evidence>
<evidence type="ECO:0008006" key="6">
    <source>
        <dbReference type="Google" id="ProtNLM"/>
    </source>
</evidence>